<dbReference type="GO" id="GO:0003847">
    <property type="term" value="F:1-alkyl-2-acetylglycerophosphocholine esterase activity"/>
    <property type="evidence" value="ECO:0007669"/>
    <property type="project" value="TreeGrafter"/>
</dbReference>
<dbReference type="InterPro" id="IPR029058">
    <property type="entry name" value="AB_hydrolase_fold"/>
</dbReference>
<dbReference type="InterPro" id="IPR010802">
    <property type="entry name" value="DUF1400"/>
</dbReference>
<accession>A0A8J7B407</accession>
<proteinExistence type="predicted"/>
<dbReference type="PANTHER" id="PTHR10272">
    <property type="entry name" value="PLATELET-ACTIVATING FACTOR ACETYLHYDROLASE"/>
    <property type="match status" value="1"/>
</dbReference>
<gene>
    <name evidence="5" type="ORF">IQ249_06195</name>
</gene>
<keyword evidence="3" id="KW-0443">Lipid metabolism</keyword>
<evidence type="ECO:0000313" key="6">
    <source>
        <dbReference type="Proteomes" id="UP000654482"/>
    </source>
</evidence>
<dbReference type="Pfam" id="PF03403">
    <property type="entry name" value="PAF-AH_p_II"/>
    <property type="match status" value="1"/>
</dbReference>
<feature type="domain" description="DUF1400" evidence="4">
    <location>
        <begin position="48"/>
        <end position="175"/>
    </location>
</feature>
<dbReference type="AlphaFoldDB" id="A0A8J7B407"/>
<dbReference type="Proteomes" id="UP000654482">
    <property type="component" value="Unassembled WGS sequence"/>
</dbReference>
<comment type="caution">
    <text evidence="5">The sequence shown here is derived from an EMBL/GenBank/DDBJ whole genome shotgun (WGS) entry which is preliminary data.</text>
</comment>
<evidence type="ECO:0000256" key="2">
    <source>
        <dbReference type="ARBA" id="ARBA00022963"/>
    </source>
</evidence>
<evidence type="ECO:0000313" key="5">
    <source>
        <dbReference type="EMBL" id="MBE9115487.1"/>
    </source>
</evidence>
<keyword evidence="6" id="KW-1185">Reference proteome</keyword>
<dbReference type="GO" id="GO:0016042">
    <property type="term" value="P:lipid catabolic process"/>
    <property type="evidence" value="ECO:0007669"/>
    <property type="project" value="UniProtKB-KW"/>
</dbReference>
<dbReference type="EMBL" id="JADEWZ010000007">
    <property type="protein sequence ID" value="MBE9115487.1"/>
    <property type="molecule type" value="Genomic_DNA"/>
</dbReference>
<keyword evidence="1 5" id="KW-0378">Hydrolase</keyword>
<reference evidence="5" key="1">
    <citation type="submission" date="2020-10" db="EMBL/GenBank/DDBJ databases">
        <authorList>
            <person name="Castelo-Branco R."/>
            <person name="Eusebio N."/>
            <person name="Adriana R."/>
            <person name="Vieira A."/>
            <person name="Brugerolle De Fraissinette N."/>
            <person name="Rezende De Castro R."/>
            <person name="Schneider M.P."/>
            <person name="Vasconcelos V."/>
            <person name="Leao P.N."/>
        </authorList>
    </citation>
    <scope>NUCLEOTIDE SEQUENCE</scope>
    <source>
        <strain evidence="5">LEGE 07157</strain>
    </source>
</reference>
<evidence type="ECO:0000256" key="3">
    <source>
        <dbReference type="ARBA" id="ARBA00023098"/>
    </source>
</evidence>
<evidence type="ECO:0000256" key="1">
    <source>
        <dbReference type="ARBA" id="ARBA00022801"/>
    </source>
</evidence>
<dbReference type="SUPFAM" id="SSF53474">
    <property type="entry name" value="alpha/beta-Hydrolases"/>
    <property type="match status" value="1"/>
</dbReference>
<dbReference type="Gene3D" id="3.40.50.1820">
    <property type="entry name" value="alpha/beta hydrolase"/>
    <property type="match status" value="1"/>
</dbReference>
<dbReference type="RefSeq" id="WP_194028583.1">
    <property type="nucleotide sequence ID" value="NZ_JADEWZ010000007.1"/>
</dbReference>
<dbReference type="Pfam" id="PF07176">
    <property type="entry name" value="DUF1400"/>
    <property type="match status" value="1"/>
</dbReference>
<evidence type="ECO:0000259" key="4">
    <source>
        <dbReference type="Pfam" id="PF07176"/>
    </source>
</evidence>
<dbReference type="PANTHER" id="PTHR10272:SF13">
    <property type="entry name" value="POLY(ETHYLENE TEREPHTHALATE) HYDROLASE"/>
    <property type="match status" value="1"/>
</dbReference>
<keyword evidence="2" id="KW-0442">Lipid degradation</keyword>
<organism evidence="5 6">
    <name type="scientific">Lusitaniella coriacea LEGE 07157</name>
    <dbReference type="NCBI Taxonomy" id="945747"/>
    <lineage>
        <taxon>Bacteria</taxon>
        <taxon>Bacillati</taxon>
        <taxon>Cyanobacteriota</taxon>
        <taxon>Cyanophyceae</taxon>
        <taxon>Spirulinales</taxon>
        <taxon>Lusitaniellaceae</taxon>
        <taxon>Lusitaniella</taxon>
    </lineage>
</organism>
<protein>
    <submittedName>
        <fullName evidence="5">Alpha/beta hydrolase</fullName>
    </submittedName>
</protein>
<name>A0A8J7B407_9CYAN</name>
<sequence length="564" mass="63081">MANSMNDRGRHSTKLFHHPATSSWFKGFSQFALSLGLVCALGTLPAKSAERLSFFYPPFGQFSITVDDLEIFVNEGRVTDSFATYAAQATPEQLEQLRTLLGERFEVQPFTVYQFTRSPIGKTLLVRLSHILKTEPNKSDFLALRAAFNQAVLSEEGLTIVNVLRQFPLDTIHLDLQRVFLATDEIMDLLKMKESIVKVLQEQAKTEISQNPVDLKWDLRAPGRLRWQKVHFTFTHPNRENPIPVDVYRPLARHRGGGFPVIIISHGVASNRETFSYLAQHLASYGFVVAALDHPDTDTAKIQNFMAGFDTPPDPTTFINRPLDIRYLLDVLEEKSRFDPAWRGQLDLNRVGVVGQSLGAYTALASGGAQLNFNKLALECQDLENRLSFNISQLLQCEANDLTAQAYPLGDERIKAVLAVNPFANTIFGREGMSRIQVPTMVVAGTEDYITPTVEEQIYPFTWLNAPEKYLALVEGGTHFSFLPDTGALPVPKDLMGPDPKLAHPMLQALSTAFFKTHLTQAQEYRPYLSQSYAKTLNREAFKLTLVRSLSSAQLEGATANSPE</sequence>